<comment type="subcellular location">
    <subcellularLocation>
        <location evidence="1">Cell membrane</location>
        <topology evidence="1">Multi-pass membrane protein</topology>
    </subcellularLocation>
</comment>
<feature type="transmembrane region" description="Helical" evidence="5">
    <location>
        <begin position="373"/>
        <end position="394"/>
    </location>
</feature>
<feature type="domain" description="Major facilitator superfamily (MFS) profile" evidence="6">
    <location>
        <begin position="220"/>
        <end position="411"/>
    </location>
</feature>
<feature type="transmembrane region" description="Helical" evidence="5">
    <location>
        <begin position="349"/>
        <end position="367"/>
    </location>
</feature>
<feature type="transmembrane region" description="Helical" evidence="5">
    <location>
        <begin position="285"/>
        <end position="304"/>
    </location>
</feature>
<feature type="transmembrane region" description="Helical" evidence="5">
    <location>
        <begin position="17"/>
        <end position="37"/>
    </location>
</feature>
<feature type="transmembrane region" description="Helical" evidence="5">
    <location>
        <begin position="141"/>
        <end position="161"/>
    </location>
</feature>
<accession>A0ABT7SGV0</accession>
<evidence type="ECO:0000256" key="3">
    <source>
        <dbReference type="ARBA" id="ARBA00022989"/>
    </source>
</evidence>
<feature type="transmembrane region" description="Helical" evidence="5">
    <location>
        <begin position="215"/>
        <end position="233"/>
    </location>
</feature>
<dbReference type="InterPro" id="IPR051788">
    <property type="entry name" value="MFS_Transporter"/>
</dbReference>
<evidence type="ECO:0000256" key="1">
    <source>
        <dbReference type="ARBA" id="ARBA00004651"/>
    </source>
</evidence>
<evidence type="ECO:0000256" key="2">
    <source>
        <dbReference type="ARBA" id="ARBA00022692"/>
    </source>
</evidence>
<feature type="transmembrane region" description="Helical" evidence="5">
    <location>
        <begin position="49"/>
        <end position="69"/>
    </location>
</feature>
<reference evidence="7 8" key="1">
    <citation type="submission" date="2023-06" db="EMBL/GenBank/DDBJ databases">
        <title>Cellulomonas sp. MW4 Whole genome sequence.</title>
        <authorList>
            <person name="Park S."/>
        </authorList>
    </citation>
    <scope>NUCLEOTIDE SEQUENCE [LARGE SCALE GENOMIC DNA]</scope>
    <source>
        <strain evidence="7 8">MW4</strain>
    </source>
</reference>
<evidence type="ECO:0000256" key="4">
    <source>
        <dbReference type="ARBA" id="ARBA00023136"/>
    </source>
</evidence>
<feature type="transmembrane region" description="Helical" evidence="5">
    <location>
        <begin position="173"/>
        <end position="194"/>
    </location>
</feature>
<dbReference type="Gene3D" id="1.20.1250.20">
    <property type="entry name" value="MFS general substrate transporter like domains"/>
    <property type="match status" value="1"/>
</dbReference>
<protein>
    <submittedName>
        <fullName evidence="7">MFS transporter</fullName>
    </submittedName>
</protein>
<keyword evidence="4 5" id="KW-0472">Membrane</keyword>
<dbReference type="InterPro" id="IPR011701">
    <property type="entry name" value="MFS"/>
</dbReference>
<dbReference type="Pfam" id="PF07690">
    <property type="entry name" value="MFS_1"/>
    <property type="match status" value="1"/>
</dbReference>
<dbReference type="InterPro" id="IPR020846">
    <property type="entry name" value="MFS_dom"/>
</dbReference>
<proteinExistence type="predicted"/>
<dbReference type="InterPro" id="IPR036259">
    <property type="entry name" value="MFS_trans_sf"/>
</dbReference>
<organism evidence="7 8">
    <name type="scientific">Cellulomonas alba</name>
    <dbReference type="NCBI Taxonomy" id="3053467"/>
    <lineage>
        <taxon>Bacteria</taxon>
        <taxon>Bacillati</taxon>
        <taxon>Actinomycetota</taxon>
        <taxon>Actinomycetes</taxon>
        <taxon>Micrococcales</taxon>
        <taxon>Cellulomonadaceae</taxon>
        <taxon>Cellulomonas</taxon>
    </lineage>
</organism>
<dbReference type="PANTHER" id="PTHR23514">
    <property type="entry name" value="BYPASS OF STOP CODON PROTEIN 6"/>
    <property type="match status" value="1"/>
</dbReference>
<dbReference type="PANTHER" id="PTHR23514:SF13">
    <property type="entry name" value="INNER MEMBRANE PROTEIN YBJJ"/>
    <property type="match status" value="1"/>
</dbReference>
<dbReference type="SUPFAM" id="SSF103473">
    <property type="entry name" value="MFS general substrate transporter"/>
    <property type="match status" value="1"/>
</dbReference>
<sequence length="411" mass="41515">MTLLPAAGPREAARARVATSAGFAAQGYVLLLLLLNLDAFKDRYDVGDGTIDAAMLGVLLAAAVGSGVADWLSRRPGGSRVALAAGLALIAVVLPVVAVAPTFLGAAAALVVYGVALGTVDASTNMQGVATQRVAGRPLTAGFYAAWSCGAIVSTLAVSFTRLAGLETEPVHVLLLTATPVAAAAAVLALRMGIRNDHGAVVGPEVAADGAKVALPWRPMLVLAVAVVAYFAVDNATQAWGTIYLRDALNASEWVAPLVIAPYLITTLISRALGDTAVRRWGRVAVVRTSALVGAAGLVLVIAAPDWPLAMIGFAITGAGLGPIVPMCFSAAGALAPDHADAVIARLNVFNYGGTLLGVVIAGLVGAQTSFRAAYVIPVALVLVVAAIAGRFAVAHDLAGDPVDEPTEVSA</sequence>
<feature type="transmembrane region" description="Helical" evidence="5">
    <location>
        <begin position="310"/>
        <end position="337"/>
    </location>
</feature>
<keyword evidence="3 5" id="KW-1133">Transmembrane helix</keyword>
<keyword evidence="8" id="KW-1185">Reference proteome</keyword>
<evidence type="ECO:0000313" key="7">
    <source>
        <dbReference type="EMBL" id="MDM7855396.1"/>
    </source>
</evidence>
<dbReference type="RefSeq" id="WP_289455213.1">
    <property type="nucleotide sequence ID" value="NZ_JAUCGQ010000001.1"/>
</dbReference>
<evidence type="ECO:0000256" key="5">
    <source>
        <dbReference type="SAM" id="Phobius"/>
    </source>
</evidence>
<evidence type="ECO:0000313" key="8">
    <source>
        <dbReference type="Proteomes" id="UP001529338"/>
    </source>
</evidence>
<feature type="transmembrane region" description="Helical" evidence="5">
    <location>
        <begin position="81"/>
        <end position="97"/>
    </location>
</feature>
<comment type="caution">
    <text evidence="7">The sequence shown here is derived from an EMBL/GenBank/DDBJ whole genome shotgun (WGS) entry which is preliminary data.</text>
</comment>
<gene>
    <name evidence="7" type="ORF">QRT04_10685</name>
</gene>
<dbReference type="EMBL" id="JAUCGQ010000001">
    <property type="protein sequence ID" value="MDM7855396.1"/>
    <property type="molecule type" value="Genomic_DNA"/>
</dbReference>
<feature type="transmembrane region" description="Helical" evidence="5">
    <location>
        <begin position="253"/>
        <end position="273"/>
    </location>
</feature>
<keyword evidence="2 5" id="KW-0812">Transmembrane</keyword>
<dbReference type="PROSITE" id="PS50850">
    <property type="entry name" value="MFS"/>
    <property type="match status" value="1"/>
</dbReference>
<dbReference type="Proteomes" id="UP001529338">
    <property type="component" value="Unassembled WGS sequence"/>
</dbReference>
<evidence type="ECO:0000259" key="6">
    <source>
        <dbReference type="PROSITE" id="PS50850"/>
    </source>
</evidence>
<name>A0ABT7SGV0_9CELL</name>